<keyword evidence="4" id="KW-1185">Reference proteome</keyword>
<organism evidence="3 4">
    <name type="scientific">Trematosphaeria pertusa</name>
    <dbReference type="NCBI Taxonomy" id="390896"/>
    <lineage>
        <taxon>Eukaryota</taxon>
        <taxon>Fungi</taxon>
        <taxon>Dikarya</taxon>
        <taxon>Ascomycota</taxon>
        <taxon>Pezizomycotina</taxon>
        <taxon>Dothideomycetes</taxon>
        <taxon>Pleosporomycetidae</taxon>
        <taxon>Pleosporales</taxon>
        <taxon>Massarineae</taxon>
        <taxon>Trematosphaeriaceae</taxon>
        <taxon>Trematosphaeria</taxon>
    </lineage>
</organism>
<keyword evidence="2" id="KW-0378">Hydrolase</keyword>
<protein>
    <submittedName>
        <fullName evidence="3">Dipeptidyl peptidase III</fullName>
    </submittedName>
</protein>
<dbReference type="PANTHER" id="PTHR23422">
    <property type="entry name" value="DIPEPTIDYL PEPTIDASE III-RELATED"/>
    <property type="match status" value="1"/>
</dbReference>
<dbReference type="GeneID" id="54588560"/>
<evidence type="ECO:0000313" key="4">
    <source>
        <dbReference type="Proteomes" id="UP000800094"/>
    </source>
</evidence>
<accession>A0A6A6IRV3</accession>
<evidence type="ECO:0000256" key="2">
    <source>
        <dbReference type="ARBA" id="ARBA00022801"/>
    </source>
</evidence>
<dbReference type="InterPro" id="IPR039461">
    <property type="entry name" value="Peptidase_M49"/>
</dbReference>
<dbReference type="GO" id="GO:0005737">
    <property type="term" value="C:cytoplasm"/>
    <property type="evidence" value="ECO:0007669"/>
    <property type="project" value="TreeGrafter"/>
</dbReference>
<dbReference type="RefSeq" id="XP_033687802.1">
    <property type="nucleotide sequence ID" value="XM_033835230.1"/>
</dbReference>
<dbReference type="PANTHER" id="PTHR23422:SF11">
    <property type="entry name" value="DIPEPTIDYL PEPTIDASE 3"/>
    <property type="match status" value="1"/>
</dbReference>
<proteinExistence type="predicted"/>
<dbReference type="GO" id="GO:0008239">
    <property type="term" value="F:dipeptidyl-peptidase activity"/>
    <property type="evidence" value="ECO:0007669"/>
    <property type="project" value="TreeGrafter"/>
</dbReference>
<dbReference type="GO" id="GO:0046872">
    <property type="term" value="F:metal ion binding"/>
    <property type="evidence" value="ECO:0007669"/>
    <property type="project" value="UniProtKB-KW"/>
</dbReference>
<dbReference type="OrthoDB" id="4694525at2759"/>
<dbReference type="Pfam" id="PF03571">
    <property type="entry name" value="Peptidase_M49"/>
    <property type="match status" value="1"/>
</dbReference>
<gene>
    <name evidence="3" type="ORF">BU26DRAFT_601043</name>
</gene>
<dbReference type="EMBL" id="ML987191">
    <property type="protein sequence ID" value="KAF2252798.1"/>
    <property type="molecule type" value="Genomic_DNA"/>
</dbReference>
<dbReference type="AlphaFoldDB" id="A0A6A6IRV3"/>
<sequence>MGQDSEPRGASVLPKRDGISVRSLTARKAFEQLSHFQKLYAHHLSRASWDGALITHEQVSHESAAIFDLILELHHSCDGKWNSLLDKTANPDAAEHLEKLHTYAALVLYNQGNYYGYGDKKFVPGVPVDFLETVAKNASARAVQLLRECKEPMLSTEPGHLGYPSEHAQSAYYPGPEPISQEEVDEIDKLLDKNAIGPENTRIAKYVTDEGSRFKVMQACVEKEPARSLGKTASGALVELERGEHAETLKRICESLEKARDNSETDAQKKFLSEYIAYFTCGDIARFKEAQTLWLKDRSPIVESIIGFVEQYRDPAGRRAEFQGVVALTDKEASKTLRELVEASEELISGMPWVRYFKDRDGMGPFESDRFEAPEFTAIHALTYCSSVTFLGINLPNYPDIRDRAGFKNVMIANRNQPPDLRLIDPAEEARFVVPSEAAEYLSVEYYTWDIQIALHELIGHGTGNRLLRENSDGSFNFDKDHPPLNPLTDKPIESFYKKGETTTSVFGKLTTTLEECRADCVGLYLITNPKVLSIFGYDENSKIKADDLIYVAYLHAAVNGVEALGVYDPEQKVWGQAHERGFFATLQVMMAEEGFISLSQDNESKRVTVHLDRTKIITHGRRAVEKFMLELHMWRCTGDVTAATERYESLTTVSDKWVKVRELVKAQPSKPWAFIQGNTFLKENGEVELREYEETPLGLEFRKRPMDLVCGVEEDCLTGKTRIASIQRFW</sequence>
<name>A0A6A6IRV3_9PLEO</name>
<evidence type="ECO:0000313" key="3">
    <source>
        <dbReference type="EMBL" id="KAF2252798.1"/>
    </source>
</evidence>
<keyword evidence="1" id="KW-0479">Metal-binding</keyword>
<dbReference type="Gene3D" id="3.30.540.30">
    <property type="match status" value="3"/>
</dbReference>
<evidence type="ECO:0000256" key="1">
    <source>
        <dbReference type="ARBA" id="ARBA00022723"/>
    </source>
</evidence>
<reference evidence="3" key="1">
    <citation type="journal article" date="2020" name="Stud. Mycol.">
        <title>101 Dothideomycetes genomes: a test case for predicting lifestyles and emergence of pathogens.</title>
        <authorList>
            <person name="Haridas S."/>
            <person name="Albert R."/>
            <person name="Binder M."/>
            <person name="Bloem J."/>
            <person name="Labutti K."/>
            <person name="Salamov A."/>
            <person name="Andreopoulos B."/>
            <person name="Baker S."/>
            <person name="Barry K."/>
            <person name="Bills G."/>
            <person name="Bluhm B."/>
            <person name="Cannon C."/>
            <person name="Castanera R."/>
            <person name="Culley D."/>
            <person name="Daum C."/>
            <person name="Ezra D."/>
            <person name="Gonzalez J."/>
            <person name="Henrissat B."/>
            <person name="Kuo A."/>
            <person name="Liang C."/>
            <person name="Lipzen A."/>
            <person name="Lutzoni F."/>
            <person name="Magnuson J."/>
            <person name="Mondo S."/>
            <person name="Nolan M."/>
            <person name="Ohm R."/>
            <person name="Pangilinan J."/>
            <person name="Park H.-J."/>
            <person name="Ramirez L."/>
            <person name="Alfaro M."/>
            <person name="Sun H."/>
            <person name="Tritt A."/>
            <person name="Yoshinaga Y."/>
            <person name="Zwiers L.-H."/>
            <person name="Turgeon B."/>
            <person name="Goodwin S."/>
            <person name="Spatafora J."/>
            <person name="Crous P."/>
            <person name="Grigoriev I."/>
        </authorList>
    </citation>
    <scope>NUCLEOTIDE SEQUENCE</scope>
    <source>
        <strain evidence="3">CBS 122368</strain>
    </source>
</reference>
<dbReference type="Proteomes" id="UP000800094">
    <property type="component" value="Unassembled WGS sequence"/>
</dbReference>